<keyword evidence="5" id="KW-0411">Iron-sulfur</keyword>
<evidence type="ECO:0000256" key="1">
    <source>
        <dbReference type="ARBA" id="ARBA00001966"/>
    </source>
</evidence>
<dbReference type="GO" id="GO:0016491">
    <property type="term" value="F:oxidoreductase activity"/>
    <property type="evidence" value="ECO:0007669"/>
    <property type="project" value="InterPro"/>
</dbReference>
<feature type="domain" description="Radical SAM core" evidence="7">
    <location>
        <begin position="125"/>
        <end position="349"/>
    </location>
</feature>
<keyword evidence="3" id="KW-0479">Metal-binding</keyword>
<dbReference type="PANTHER" id="PTHR43273">
    <property type="entry name" value="ANAEROBIC SULFATASE-MATURATING ENZYME HOMOLOG ASLB-RELATED"/>
    <property type="match status" value="1"/>
</dbReference>
<evidence type="ECO:0000313" key="9">
    <source>
        <dbReference type="Proteomes" id="UP000257323"/>
    </source>
</evidence>
<dbReference type="InterPro" id="IPR007197">
    <property type="entry name" value="rSAM"/>
</dbReference>
<keyword evidence="4" id="KW-0408">Iron</keyword>
<dbReference type="InterPro" id="IPR013785">
    <property type="entry name" value="Aldolase_TIM"/>
</dbReference>
<dbReference type="Pfam" id="PF04055">
    <property type="entry name" value="Radical_SAM"/>
    <property type="match status" value="1"/>
</dbReference>
<dbReference type="SFLD" id="SFLDG01386">
    <property type="entry name" value="main_SPASM_domain-containing"/>
    <property type="match status" value="1"/>
</dbReference>
<dbReference type="Gene3D" id="3.20.20.70">
    <property type="entry name" value="Aldolase class I"/>
    <property type="match status" value="1"/>
</dbReference>
<dbReference type="NCBIfam" id="TIGR04085">
    <property type="entry name" value="rSAM_more_4Fe4S"/>
    <property type="match status" value="1"/>
</dbReference>
<dbReference type="Proteomes" id="UP000257323">
    <property type="component" value="Unassembled WGS sequence"/>
</dbReference>
<evidence type="ECO:0000256" key="4">
    <source>
        <dbReference type="ARBA" id="ARBA00023004"/>
    </source>
</evidence>
<dbReference type="CDD" id="cd01335">
    <property type="entry name" value="Radical_SAM"/>
    <property type="match status" value="1"/>
</dbReference>
<protein>
    <submittedName>
        <fullName evidence="8">Transcriptional regulatory protein</fullName>
    </submittedName>
</protein>
<name>A0A3E2BJ60_9BACT</name>
<dbReference type="PROSITE" id="PS51918">
    <property type="entry name" value="RADICAL_SAM"/>
    <property type="match status" value="1"/>
</dbReference>
<dbReference type="GO" id="GO:0051536">
    <property type="term" value="F:iron-sulfur cluster binding"/>
    <property type="evidence" value="ECO:0007669"/>
    <property type="project" value="UniProtKB-KW"/>
</dbReference>
<dbReference type="InterPro" id="IPR023867">
    <property type="entry name" value="Sulphatase_maturase_rSAM"/>
</dbReference>
<accession>A0A3E2BJ60</accession>
<dbReference type="InterPro" id="IPR058240">
    <property type="entry name" value="rSAM_sf"/>
</dbReference>
<evidence type="ECO:0000256" key="3">
    <source>
        <dbReference type="ARBA" id="ARBA00022723"/>
    </source>
</evidence>
<evidence type="ECO:0000256" key="6">
    <source>
        <dbReference type="ARBA" id="ARBA00023601"/>
    </source>
</evidence>
<reference evidence="8 9" key="1">
    <citation type="submission" date="2018-08" db="EMBL/GenBank/DDBJ databases">
        <title>Genome analysis of the thermophilic bacterium of the candidate phylum Aminicenantes from deep subsurface aquifer revealed its physiology and ecological role.</title>
        <authorList>
            <person name="Kadnikov V.V."/>
            <person name="Mardanov A.V."/>
            <person name="Beletsky A.V."/>
            <person name="Karnachuk O.V."/>
            <person name="Ravin N.V."/>
        </authorList>
    </citation>
    <scope>NUCLEOTIDE SEQUENCE [LARGE SCALE GENOMIC DNA]</scope>
    <source>
        <strain evidence="8">BY38</strain>
    </source>
</reference>
<dbReference type="EMBL" id="QUAH01000024">
    <property type="protein sequence ID" value="RFT14666.1"/>
    <property type="molecule type" value="Genomic_DNA"/>
</dbReference>
<dbReference type="SFLD" id="SFLDG01067">
    <property type="entry name" value="SPASM/twitch_domain_containing"/>
    <property type="match status" value="1"/>
</dbReference>
<dbReference type="InterPro" id="IPR023885">
    <property type="entry name" value="4Fe4S-binding_SPASM_dom"/>
</dbReference>
<evidence type="ECO:0000256" key="5">
    <source>
        <dbReference type="ARBA" id="ARBA00023014"/>
    </source>
</evidence>
<gene>
    <name evidence="8" type="ORF">OP8BY_2492</name>
</gene>
<comment type="similarity">
    <text evidence="6">Belongs to the radical SAM superfamily. Anaerobic sulfatase-maturating enzyme family.</text>
</comment>
<dbReference type="SFLD" id="SFLDS00029">
    <property type="entry name" value="Radical_SAM"/>
    <property type="match status" value="1"/>
</dbReference>
<comment type="cofactor">
    <cofactor evidence="1">
        <name>[4Fe-4S] cluster</name>
        <dbReference type="ChEBI" id="CHEBI:49883"/>
    </cofactor>
</comment>
<comment type="caution">
    <text evidence="8">The sequence shown here is derived from an EMBL/GenBank/DDBJ whole genome shotgun (WGS) entry which is preliminary data.</text>
</comment>
<dbReference type="SFLD" id="SFLDG01384">
    <property type="entry name" value="thioether_bond_formation_requi"/>
    <property type="match status" value="1"/>
</dbReference>
<sequence length="530" mass="59595">MTRYSLDLSFEDFKKSLSPDDFLTTVPGLYFSPRSGRVLIVEPESASWLVVPQKEFGYLVECGLLAPGSEARSSQKLGDLLSGKPGLDPDFKAELDRWLYRLFVGNMLAINGYGYHQPSRLWAVQKYPHYFNLHLTESCNLACRYCRVGDSPGPFALMPVETCKKIIRRVVEEIPGTKIIIGFHGGEPLLNPEAIVEGSRYAREVARSAGKEVTLSLQTNGVLLRKYSQLLKELNIEVGVSIDGPAAIHNRHRVFGSGRGSFDEVMDGIQAARQAGLNPGYLAVIHDPGDYLPVARFMVETLGATSFRLNFSCYEGRAKSELDFDPTRAAAFARNWLQLLDFVLEHHRQTGIWLSIDDLNLFVAHLLTKDRPHMCYRSPCGAGNAILGFGADGKIYLCEELVGKDQFCLGDIETAPPLHRLLDESRVHARASESRRVENVAACAGCPWKKFHGAGCLNKSFEYFGDLEHRDPMCHFYRVIFEELMWKLTDNPEIINLISYYKKYIRVQNEWPVVMESGESRPGPDYLLGE</sequence>
<evidence type="ECO:0000259" key="7">
    <source>
        <dbReference type="PROSITE" id="PS51918"/>
    </source>
</evidence>
<evidence type="ECO:0000256" key="2">
    <source>
        <dbReference type="ARBA" id="ARBA00022691"/>
    </source>
</evidence>
<keyword evidence="2" id="KW-0949">S-adenosyl-L-methionine</keyword>
<dbReference type="AlphaFoldDB" id="A0A3E2BJ60"/>
<organism evidence="8 9">
    <name type="scientific">Candidatus Saccharicenans subterraneus</name>
    <dbReference type="NCBI Taxonomy" id="2508984"/>
    <lineage>
        <taxon>Bacteria</taxon>
        <taxon>Candidatus Aminicenantota</taxon>
        <taxon>Candidatus Aminicenantia</taxon>
        <taxon>Candidatus Aminicenantales</taxon>
        <taxon>Candidatus Saccharicenantaceae</taxon>
        <taxon>Candidatus Saccharicenans</taxon>
    </lineage>
</organism>
<dbReference type="PANTHER" id="PTHR43273:SF3">
    <property type="entry name" value="ANAEROBIC SULFATASE-MATURATING ENZYME HOMOLOG ASLB-RELATED"/>
    <property type="match status" value="1"/>
</dbReference>
<dbReference type="GO" id="GO:0046872">
    <property type="term" value="F:metal ion binding"/>
    <property type="evidence" value="ECO:0007669"/>
    <property type="project" value="UniProtKB-KW"/>
</dbReference>
<evidence type="ECO:0000313" key="8">
    <source>
        <dbReference type="EMBL" id="RFT14666.1"/>
    </source>
</evidence>
<dbReference type="SUPFAM" id="SSF102114">
    <property type="entry name" value="Radical SAM enzymes"/>
    <property type="match status" value="1"/>
</dbReference>
<proteinExistence type="inferred from homology"/>